<dbReference type="Proteomes" id="UP001190700">
    <property type="component" value="Unassembled WGS sequence"/>
</dbReference>
<accession>A0AAE0BS20</accession>
<protein>
    <submittedName>
        <fullName evidence="1">Uncharacterized protein</fullName>
    </submittedName>
</protein>
<organism evidence="1 2">
    <name type="scientific">Cymbomonas tetramitiformis</name>
    <dbReference type="NCBI Taxonomy" id="36881"/>
    <lineage>
        <taxon>Eukaryota</taxon>
        <taxon>Viridiplantae</taxon>
        <taxon>Chlorophyta</taxon>
        <taxon>Pyramimonadophyceae</taxon>
        <taxon>Pyramimonadales</taxon>
        <taxon>Pyramimonadaceae</taxon>
        <taxon>Cymbomonas</taxon>
    </lineage>
</organism>
<reference evidence="1 2" key="1">
    <citation type="journal article" date="2015" name="Genome Biol. Evol.">
        <title>Comparative Genomics of a Bacterivorous Green Alga Reveals Evolutionary Causalities and Consequences of Phago-Mixotrophic Mode of Nutrition.</title>
        <authorList>
            <person name="Burns J.A."/>
            <person name="Paasch A."/>
            <person name="Narechania A."/>
            <person name="Kim E."/>
        </authorList>
    </citation>
    <scope>NUCLEOTIDE SEQUENCE [LARGE SCALE GENOMIC DNA]</scope>
    <source>
        <strain evidence="1 2">PLY_AMNH</strain>
    </source>
</reference>
<dbReference type="EMBL" id="LGRX02033487">
    <property type="protein sequence ID" value="KAK3241064.1"/>
    <property type="molecule type" value="Genomic_DNA"/>
</dbReference>
<dbReference type="AlphaFoldDB" id="A0AAE0BS20"/>
<name>A0AAE0BS20_9CHLO</name>
<comment type="caution">
    <text evidence="1">The sequence shown here is derived from an EMBL/GenBank/DDBJ whole genome shotgun (WGS) entry which is preliminary data.</text>
</comment>
<evidence type="ECO:0000313" key="1">
    <source>
        <dbReference type="EMBL" id="KAK3241064.1"/>
    </source>
</evidence>
<proteinExistence type="predicted"/>
<evidence type="ECO:0000313" key="2">
    <source>
        <dbReference type="Proteomes" id="UP001190700"/>
    </source>
</evidence>
<gene>
    <name evidence="1" type="ORF">CYMTET_49155</name>
</gene>
<sequence>MRGVLFDEDGVHFYKLALFENMCSRLPDEDTESICDRLSSYFQMDGDAFDRRGVAKMINCLMRWKVCLVMANYNYPRVDLSELAAHPRVLMPNHPAHSAVMVSKVHRAVRDRFGHAAVRDRHARVDRATWLRDALDLCIQMWETLVGDEHRNHVSHIRFLYGRTTRLNDAILRVINNAAYGFPRHVRVALAASNVEFALSNSTDAVEDIEVEDC</sequence>
<keyword evidence="2" id="KW-1185">Reference proteome</keyword>